<organism evidence="2">
    <name type="scientific">Timema monikensis</name>
    <dbReference type="NCBI Taxonomy" id="170555"/>
    <lineage>
        <taxon>Eukaryota</taxon>
        <taxon>Metazoa</taxon>
        <taxon>Ecdysozoa</taxon>
        <taxon>Arthropoda</taxon>
        <taxon>Hexapoda</taxon>
        <taxon>Insecta</taxon>
        <taxon>Pterygota</taxon>
        <taxon>Neoptera</taxon>
        <taxon>Polyneoptera</taxon>
        <taxon>Phasmatodea</taxon>
        <taxon>Timematodea</taxon>
        <taxon>Timematoidea</taxon>
        <taxon>Timematidae</taxon>
        <taxon>Timema</taxon>
    </lineage>
</organism>
<dbReference type="AlphaFoldDB" id="A0A7R9HS03"/>
<reference evidence="2" key="1">
    <citation type="submission" date="2020-11" db="EMBL/GenBank/DDBJ databases">
        <authorList>
            <person name="Tran Van P."/>
        </authorList>
    </citation>
    <scope>NUCLEOTIDE SEQUENCE</scope>
</reference>
<protein>
    <submittedName>
        <fullName evidence="2">Uncharacterized protein</fullName>
    </submittedName>
</protein>
<evidence type="ECO:0000313" key="2">
    <source>
        <dbReference type="EMBL" id="CAD7432829.1"/>
    </source>
</evidence>
<gene>
    <name evidence="2" type="ORF">TMSB3V08_LOCUS9526</name>
</gene>
<proteinExistence type="predicted"/>
<feature type="compositionally biased region" description="Basic and acidic residues" evidence="1">
    <location>
        <begin position="1"/>
        <end position="13"/>
    </location>
</feature>
<feature type="region of interest" description="Disordered" evidence="1">
    <location>
        <begin position="1"/>
        <end position="28"/>
    </location>
</feature>
<name>A0A7R9HS03_9NEOP</name>
<evidence type="ECO:0000256" key="1">
    <source>
        <dbReference type="SAM" id="MobiDB-lite"/>
    </source>
</evidence>
<sequence>MMRSLSEDSEARPSCRGRGAHPTSPHATLLTPKSMEIIDDLDCIYVCVRSFNVRKDIELASLYGSQTHILGLLLCTLGYEPLPAPSCQCGELNKIRY</sequence>
<dbReference type="EMBL" id="OB795893">
    <property type="protein sequence ID" value="CAD7432829.1"/>
    <property type="molecule type" value="Genomic_DNA"/>
</dbReference>
<accession>A0A7R9HS03</accession>